<reference evidence="4 5" key="1">
    <citation type="submission" date="2023-11" db="EMBL/GenBank/DDBJ databases">
        <title>Lentzea sokolovensis, sp. nov., Lentzea kristufkii, sp. nov., and Lentzea miocenensis, sp. nov., rare actinobacteria from Sokolov Coal Basin, Miocene lacustrine sediment, Czech Republic.</title>
        <authorList>
            <person name="Lara A."/>
            <person name="Kotroba L."/>
            <person name="Nouioui I."/>
            <person name="Neumann-Schaal M."/>
            <person name="Mast Y."/>
            <person name="Chronakova A."/>
        </authorList>
    </citation>
    <scope>NUCLEOTIDE SEQUENCE [LARGE SCALE GENOMIC DNA]</scope>
    <source>
        <strain evidence="4 5">BCCO 10_0856</strain>
    </source>
</reference>
<dbReference type="EMBL" id="JAXAVW010000016">
    <property type="protein sequence ID" value="MDX8032662.1"/>
    <property type="molecule type" value="Genomic_DNA"/>
</dbReference>
<gene>
    <name evidence="4" type="ORF">SK803_20805</name>
</gene>
<dbReference type="RefSeq" id="WP_319967697.1">
    <property type="nucleotide sequence ID" value="NZ_JAXAVW010000016.1"/>
</dbReference>
<organism evidence="4 5">
    <name type="scientific">Lentzea miocenica</name>
    <dbReference type="NCBI Taxonomy" id="3095431"/>
    <lineage>
        <taxon>Bacteria</taxon>
        <taxon>Bacillati</taxon>
        <taxon>Actinomycetota</taxon>
        <taxon>Actinomycetes</taxon>
        <taxon>Pseudonocardiales</taxon>
        <taxon>Pseudonocardiaceae</taxon>
        <taxon>Lentzea</taxon>
    </lineage>
</organism>
<dbReference type="Proteomes" id="UP001285521">
    <property type="component" value="Unassembled WGS sequence"/>
</dbReference>
<dbReference type="Gene3D" id="2.115.10.10">
    <property type="entry name" value="Tachylectin 2"/>
    <property type="match status" value="1"/>
</dbReference>
<dbReference type="Pfam" id="PF14517">
    <property type="entry name" value="Tachylectin"/>
    <property type="match status" value="1"/>
</dbReference>
<proteinExistence type="predicted"/>
<feature type="chain" id="PRO_5045766865" evidence="1">
    <location>
        <begin position="31"/>
        <end position="644"/>
    </location>
</feature>
<evidence type="ECO:0000259" key="2">
    <source>
        <dbReference type="Pfam" id="PF14517"/>
    </source>
</evidence>
<evidence type="ECO:0000313" key="4">
    <source>
        <dbReference type="EMBL" id="MDX8032662.1"/>
    </source>
</evidence>
<comment type="caution">
    <text evidence="4">The sequence shown here is derived from an EMBL/GenBank/DDBJ whole genome shotgun (WGS) entry which is preliminary data.</text>
</comment>
<dbReference type="InterPro" id="IPR058502">
    <property type="entry name" value="PLL-like_beta-prop"/>
</dbReference>
<feature type="domain" description="Tachylectin 2" evidence="2">
    <location>
        <begin position="48"/>
        <end position="271"/>
    </location>
</feature>
<dbReference type="SUPFAM" id="SSF89372">
    <property type="entry name" value="Fucose-specific lectin"/>
    <property type="match status" value="1"/>
</dbReference>
<name>A0ABU4T3B6_9PSEU</name>
<feature type="signal peptide" evidence="1">
    <location>
        <begin position="1"/>
        <end position="30"/>
    </location>
</feature>
<dbReference type="Gene3D" id="2.120.10.70">
    <property type="entry name" value="Fucose-specific lectin"/>
    <property type="match status" value="1"/>
</dbReference>
<dbReference type="Pfam" id="PF26607">
    <property type="entry name" value="DUF8189"/>
    <property type="match status" value="1"/>
</dbReference>
<sequence length="644" mass="69449">MRRRVKRWHAPLLAGLIAAPLAVVSTPLVAAADTTPVCRSAATVFTVRQNGDLAIFGHEEPENGQRVWTGGEVKGTQWTGRTIAGPDGVIYNIPPDGTLKRLRWNGSGWDNNGQPEVIGVDWQRFTTDEYRNRITVDETGRIYTIDDKGQLKIYLWDAQNKKWANPSGDVIGVGWNRYDSITAGGAGVLYARKPTGEMIRYRFHAESQRYVLRDVQVGTGWHSFKRIFSPGGDVLYGVRPDGVMLWYRYIESNNTWVGGDTTGVPIGNDWQNDDTSAMTDACKLTSVPSFPQRVGVPLDGRGAAHVMMGKDGVPQYFYVNSFGQTVHGKQVNPSDPRTVQLQVIDGNSLTRTPSAVLGAGDRLQAFALGQDGETRTSTQSADGLTWSGYSSLGGWTPGPATFVRDKDNLIRGFAVDAAGKLWTRSQAAVDGPLIPWTEVGGTNLTPDFVVIRSGDGFELVARTTTGDVTAVRYEQSVFGAWRPVPGGAITGKPAAVLNLDGKLDLYVRRADGLVHWQRETRNGFTGIWAPISGLTAVGSPAAAVAGGVTRISVRNSTDNYVYTTQQSAPGSVTHQEWTVLTDARTGTKVLADTDTAMATTANGTGVLITFRDPNEIPAFYATAGTTPNARSATTGDSFTGGLVR</sequence>
<feature type="domain" description="PLL-like beta propeller" evidence="3">
    <location>
        <begin position="346"/>
        <end position="583"/>
    </location>
</feature>
<protein>
    <submittedName>
        <fullName evidence="4">Tachylectin-related carbohydrate-binding protein</fullName>
    </submittedName>
</protein>
<dbReference type="InterPro" id="IPR036813">
    <property type="entry name" value="Tachylectin2_sf"/>
</dbReference>
<evidence type="ECO:0000259" key="3">
    <source>
        <dbReference type="Pfam" id="PF26607"/>
    </source>
</evidence>
<evidence type="ECO:0000313" key="5">
    <source>
        <dbReference type="Proteomes" id="UP001285521"/>
    </source>
</evidence>
<evidence type="ECO:0000256" key="1">
    <source>
        <dbReference type="SAM" id="SignalP"/>
    </source>
</evidence>
<dbReference type="InterPro" id="IPR023294">
    <property type="entry name" value="Tachylectin2"/>
</dbReference>
<reference evidence="4 5" key="2">
    <citation type="submission" date="2023-11" db="EMBL/GenBank/DDBJ databases">
        <authorList>
            <person name="Lara A.C."/>
            <person name="Chronakova A."/>
        </authorList>
    </citation>
    <scope>NUCLEOTIDE SEQUENCE [LARGE SCALE GENOMIC DNA]</scope>
    <source>
        <strain evidence="4 5">BCCO 10_0856</strain>
    </source>
</reference>
<keyword evidence="5" id="KW-1185">Reference proteome</keyword>
<dbReference type="SUPFAM" id="SSF50934">
    <property type="entry name" value="Tachylectin-2"/>
    <property type="match status" value="1"/>
</dbReference>
<accession>A0ABU4T3B6</accession>
<keyword evidence="1" id="KW-0732">Signal</keyword>